<dbReference type="PANTHER" id="PTHR24186">
    <property type="entry name" value="PROTEIN PHOSPHATASE 1 REGULATORY SUBUNIT"/>
    <property type="match status" value="1"/>
</dbReference>
<dbReference type="InterPro" id="IPR002110">
    <property type="entry name" value="Ankyrin_rpt"/>
</dbReference>
<dbReference type="PROSITE" id="PS50297">
    <property type="entry name" value="ANK_REP_REGION"/>
    <property type="match status" value="2"/>
</dbReference>
<protein>
    <recommendedName>
        <fullName evidence="6">Ankyrin repeat-containing protein BDA1-like</fullName>
    </recommendedName>
</protein>
<keyword evidence="5" id="KW-1185">Reference proteome</keyword>
<organism evidence="4 5">
    <name type="scientific">Fraxinus pennsylvanica</name>
    <dbReference type="NCBI Taxonomy" id="56036"/>
    <lineage>
        <taxon>Eukaryota</taxon>
        <taxon>Viridiplantae</taxon>
        <taxon>Streptophyta</taxon>
        <taxon>Embryophyta</taxon>
        <taxon>Tracheophyta</taxon>
        <taxon>Spermatophyta</taxon>
        <taxon>Magnoliopsida</taxon>
        <taxon>eudicotyledons</taxon>
        <taxon>Gunneridae</taxon>
        <taxon>Pentapetalae</taxon>
        <taxon>asterids</taxon>
        <taxon>lamiids</taxon>
        <taxon>Lamiales</taxon>
        <taxon>Oleaceae</taxon>
        <taxon>Oleeae</taxon>
        <taxon>Fraxinus</taxon>
    </lineage>
</organism>
<dbReference type="EMBL" id="OU503052">
    <property type="protein sequence ID" value="CAI9780336.1"/>
    <property type="molecule type" value="Genomic_DNA"/>
</dbReference>
<dbReference type="GO" id="GO:0005886">
    <property type="term" value="C:plasma membrane"/>
    <property type="evidence" value="ECO:0007669"/>
    <property type="project" value="TreeGrafter"/>
</dbReference>
<evidence type="ECO:0000256" key="2">
    <source>
        <dbReference type="ARBA" id="ARBA00023043"/>
    </source>
</evidence>
<dbReference type="Proteomes" id="UP000834106">
    <property type="component" value="Chromosome 17"/>
</dbReference>
<dbReference type="Pfam" id="PF12796">
    <property type="entry name" value="Ank_2"/>
    <property type="match status" value="1"/>
</dbReference>
<reference evidence="4" key="1">
    <citation type="submission" date="2023-05" db="EMBL/GenBank/DDBJ databases">
        <authorList>
            <person name="Huff M."/>
        </authorList>
    </citation>
    <scope>NUCLEOTIDE SEQUENCE</scope>
</reference>
<sequence>MEKKLSEASLQGKVELLHQILEEDPLILDKIIVLCISQTPLHTASMLGHLNFVKELLNRKPELAAELDSNGCSPLHLAAAKGHVDIVKELLSADSEVGFVRNLDGRTALHVAVIKGRAAAATELVRVVPELSRVLTDRGETCLHLCVKYIRVEMLQNLAEAMKKLDGDLVNWKDCDGNSILHIAVAKKQIEIIDSLLELNGLEMNALNKNGLTALDILNQSPRDLRDMEIHNSLQNARASSVKDLHLIREDWIPEKVRQNATRLSSLQSNARLSSLQSNAKKPVVKPKHTDWLVDLLCGGVRRFSMVVERCLALSVVPIALFLGSPLFRCFHCGGWVAVGTSALSVVDGKFCGGCEVVRWLGILSV</sequence>
<feature type="repeat" description="ANK" evidence="3">
    <location>
        <begin position="70"/>
        <end position="102"/>
    </location>
</feature>
<evidence type="ECO:0008006" key="6">
    <source>
        <dbReference type="Google" id="ProtNLM"/>
    </source>
</evidence>
<keyword evidence="2 3" id="KW-0040">ANK repeat</keyword>
<dbReference type="PROSITE" id="PS50088">
    <property type="entry name" value="ANK_REPEAT"/>
    <property type="match status" value="3"/>
</dbReference>
<keyword evidence="1" id="KW-0677">Repeat</keyword>
<dbReference type="SMART" id="SM00248">
    <property type="entry name" value="ANK"/>
    <property type="match status" value="5"/>
</dbReference>
<dbReference type="SUPFAM" id="SSF48403">
    <property type="entry name" value="Ankyrin repeat"/>
    <property type="match status" value="1"/>
</dbReference>
<gene>
    <name evidence="4" type="ORF">FPE_LOCUS27766</name>
</gene>
<evidence type="ECO:0000256" key="1">
    <source>
        <dbReference type="ARBA" id="ARBA00022737"/>
    </source>
</evidence>
<name>A0AAD2A5X6_9LAMI</name>
<dbReference type="Gene3D" id="1.25.40.20">
    <property type="entry name" value="Ankyrin repeat-containing domain"/>
    <property type="match status" value="2"/>
</dbReference>
<accession>A0AAD2A5X6</accession>
<dbReference type="InterPro" id="IPR036770">
    <property type="entry name" value="Ankyrin_rpt-contain_sf"/>
</dbReference>
<dbReference type="PANTHER" id="PTHR24186:SF37">
    <property type="entry name" value="PGG DOMAIN-CONTAINING PROTEIN"/>
    <property type="match status" value="1"/>
</dbReference>
<feature type="repeat" description="ANK" evidence="3">
    <location>
        <begin position="36"/>
        <end position="68"/>
    </location>
</feature>
<feature type="repeat" description="ANK" evidence="3">
    <location>
        <begin position="176"/>
        <end position="209"/>
    </location>
</feature>
<evidence type="ECO:0000313" key="5">
    <source>
        <dbReference type="Proteomes" id="UP000834106"/>
    </source>
</evidence>
<dbReference type="AlphaFoldDB" id="A0AAD2A5X6"/>
<evidence type="ECO:0000256" key="3">
    <source>
        <dbReference type="PROSITE-ProRule" id="PRU00023"/>
    </source>
</evidence>
<proteinExistence type="predicted"/>
<evidence type="ECO:0000313" key="4">
    <source>
        <dbReference type="EMBL" id="CAI9780336.1"/>
    </source>
</evidence>